<feature type="transmembrane region" description="Helical" evidence="13">
    <location>
        <begin position="829"/>
        <end position="850"/>
    </location>
</feature>
<dbReference type="CDD" id="cd18577">
    <property type="entry name" value="ABC_6TM_Pgp_ABCB1_D1_like"/>
    <property type="match status" value="1"/>
</dbReference>
<dbReference type="CDD" id="cd18578">
    <property type="entry name" value="ABC_6TM_Pgp_ABCB1_D2_like"/>
    <property type="match status" value="1"/>
</dbReference>
<protein>
    <submittedName>
        <fullName evidence="16">Uncharacterized protein</fullName>
    </submittedName>
</protein>
<feature type="transmembrane region" description="Helical" evidence="13">
    <location>
        <begin position="739"/>
        <end position="758"/>
    </location>
</feature>
<evidence type="ECO:0000256" key="13">
    <source>
        <dbReference type="SAM" id="Phobius"/>
    </source>
</evidence>
<evidence type="ECO:0000313" key="16">
    <source>
        <dbReference type="EMBL" id="KEY72667.1"/>
    </source>
</evidence>
<feature type="transmembrane region" description="Helical" evidence="13">
    <location>
        <begin position="177"/>
        <end position="197"/>
    </location>
</feature>
<sequence length="1300" mass="142409">MVRLTNSPSDQTVKMENSEDKDALNHDEKAEQKANGGFMRVFTYGRPVDYMLESIAFLAAISSGVALALINLVIGNFINVLSDAGLGEGIPPDFMDRVQTNVLYFVYIGVARLVLTYVYSTLFTWVSFNIVRNIQHDYFRAALSQEVGYFDKDTTHSISTQASMNGRLIQSGISEKLGQCFQAMATLIAAFILAFVIQWRLTLIIVCIFPTIILVFSVAVFFDSKIEAKIGETKAQAGSFAESILGSIKTIQAFNLRPRLVSQYAKLTQNAFDSAKSKGWCYGFMLGGQYFATFAGMGLAFWQGIAMIDRGEIDNFGVVFTVLFSVIIGASSLNALAPNTVAIIQATTAANDLFVLIDRQSEIDSFAETGSQPGIIQGKIDLESVTFAYPARPDLRVLEDFTLRIPAGKVTAIVGPSGSGKSTIIGLLERWYNPTSGSIKLDGVSTETLNLHWLRANIRLVQQEPTLFNETVFENIAYGLVGTQWEICSREEKLELVKQAARMAFADDFINKLPNGYDTRIGERGGLLSGGQKQRIAIARSIVSQPQILLLDEATSALDSHAEKIVQKALDRASKGRTTVVIAHKLKTIRDADNIVVISRGKVMEQGTHDELMHAGMIYPHLVKQQDLSTVDSHDESDQELKGEASPANELDPRGTWGTTIAKQPAHTKDQGNLSSNEEIGMIRSVAKLVAYSWELRYWYSSCVLACAVGAASYPGQALLLANLLSLIGSPDLVPRGNFLALMFFVIAIGCLFAYFAIGYSTNVISQVPETVPTPEAYAYDLKSLNRRLRNEILDRILRQDLSFFDRADNTVGALTNRLSSYPESIQELMGFTIALIVAAAINVIASGILSIVVSWRLGLVGTFAGLPPMVLAGYIRTRVQDKMDSEIDKKFSQSSSVASETINAMRTVSSLGIEAMALDKYTKKLDDAISGSKAPLFHTMVYFSLTQCIEYFILALGFWWGSRLLSQGQLTFYQFIVSFLGVYFSGQAAAQLFSFTSSLTKAKHAANYYFWLSALQPVIRSTADSPGHEQNVAFSSYNFKGVEFSYPLAPNNQVLNGISLKILPGQFVAFVGASGCGKSTMISLLERFYDPISGQILIDNKHDLETLDPWLYRSRIALVQQEPVLYPTTIRANVLMGIDFDLRGQANRSSDHISDADDQAVERALRAANAWDFVISLPQGLNTPCGTSGSLLSGGQRQRIAIARALIRNPGVLLLDEATSALDTDSERVVQAALLEAARAEKRITIVVAHRLSTVREADCIFVVVDGRIVESGSHTELIGRGGIYGKMCQAQSLSTIES</sequence>
<feature type="domain" description="ABC transporter" evidence="14">
    <location>
        <begin position="380"/>
        <end position="625"/>
    </location>
</feature>
<evidence type="ECO:0000256" key="7">
    <source>
        <dbReference type="ARBA" id="ARBA00022741"/>
    </source>
</evidence>
<dbReference type="HOGENOM" id="CLU_000604_17_8_1"/>
<evidence type="ECO:0000256" key="2">
    <source>
        <dbReference type="ARBA" id="ARBA00004308"/>
    </source>
</evidence>
<dbReference type="SUPFAM" id="SSF90123">
    <property type="entry name" value="ABC transporter transmembrane region"/>
    <property type="match status" value="2"/>
</dbReference>
<feature type="domain" description="ABC transmembrane type-1" evidence="15">
    <location>
        <begin position="55"/>
        <end position="345"/>
    </location>
</feature>
<dbReference type="GO" id="GO:0012505">
    <property type="term" value="C:endomembrane system"/>
    <property type="evidence" value="ECO:0007669"/>
    <property type="project" value="UniProtKB-SubCell"/>
</dbReference>
<proteinExistence type="inferred from homology"/>
<dbReference type="InterPro" id="IPR003439">
    <property type="entry name" value="ABC_transporter-like_ATP-bd"/>
</dbReference>
<dbReference type="InterPro" id="IPR027417">
    <property type="entry name" value="P-loop_NTPase"/>
</dbReference>
<keyword evidence="10 13" id="KW-0472">Membrane</keyword>
<dbReference type="CDD" id="cd03249">
    <property type="entry name" value="ABC_MTABC3_MDL1_MDL2"/>
    <property type="match status" value="1"/>
</dbReference>
<feature type="transmembrane region" description="Helical" evidence="13">
    <location>
        <begin position="973"/>
        <end position="994"/>
    </location>
</feature>
<organism evidence="16 17">
    <name type="scientific">Stachybotrys chartarum (strain CBS 109288 / IBT 7711)</name>
    <name type="common">Toxic black mold</name>
    <name type="synonym">Stilbospora chartarum</name>
    <dbReference type="NCBI Taxonomy" id="1280523"/>
    <lineage>
        <taxon>Eukaryota</taxon>
        <taxon>Fungi</taxon>
        <taxon>Dikarya</taxon>
        <taxon>Ascomycota</taxon>
        <taxon>Pezizomycotina</taxon>
        <taxon>Sordariomycetes</taxon>
        <taxon>Hypocreomycetidae</taxon>
        <taxon>Hypocreales</taxon>
        <taxon>Stachybotryaceae</taxon>
        <taxon>Stachybotrys</taxon>
    </lineage>
</organism>
<dbReference type="Proteomes" id="UP000028045">
    <property type="component" value="Unassembled WGS sequence"/>
</dbReference>
<feature type="transmembrane region" description="Helical" evidence="13">
    <location>
        <begin position="941"/>
        <end position="961"/>
    </location>
</feature>
<feature type="compositionally biased region" description="Polar residues" evidence="12">
    <location>
        <begin position="1"/>
        <end position="15"/>
    </location>
</feature>
<gene>
    <name evidence="16" type="ORF">S7711_09164</name>
</gene>
<evidence type="ECO:0000256" key="8">
    <source>
        <dbReference type="ARBA" id="ARBA00022840"/>
    </source>
</evidence>
<comment type="subcellular location">
    <subcellularLocation>
        <location evidence="2">Endomembrane system</location>
    </subcellularLocation>
    <subcellularLocation>
        <location evidence="1">Membrane</location>
        <topology evidence="1">Multi-pass membrane protein</topology>
    </subcellularLocation>
</comment>
<feature type="compositionally biased region" description="Basic and acidic residues" evidence="12">
    <location>
        <begin position="16"/>
        <end position="31"/>
    </location>
</feature>
<dbReference type="FunFam" id="3.40.50.300:FF:001530">
    <property type="entry name" value="ABC multidrug transporter (Eurofung)"/>
    <property type="match status" value="1"/>
</dbReference>
<evidence type="ECO:0000256" key="6">
    <source>
        <dbReference type="ARBA" id="ARBA00022737"/>
    </source>
</evidence>
<dbReference type="Pfam" id="PF00005">
    <property type="entry name" value="ABC_tran"/>
    <property type="match status" value="2"/>
</dbReference>
<comment type="similarity">
    <text evidence="3">Belongs to the ABC transporter superfamily. ABCB family. Multidrug resistance exporter (TC 3.A.1.201) subfamily.</text>
</comment>
<feature type="transmembrane region" description="Helical" evidence="13">
    <location>
        <begin position="698"/>
        <end position="719"/>
    </location>
</feature>
<feature type="region of interest" description="Disordered" evidence="12">
    <location>
        <begin position="629"/>
        <end position="674"/>
    </location>
</feature>
<keyword evidence="4" id="KW-0813">Transport</keyword>
<evidence type="ECO:0000256" key="12">
    <source>
        <dbReference type="SAM" id="MobiDB-lite"/>
    </source>
</evidence>
<dbReference type="Gene3D" id="3.40.50.300">
    <property type="entry name" value="P-loop containing nucleotide triphosphate hydrolases"/>
    <property type="match status" value="2"/>
</dbReference>
<feature type="domain" description="ABC transporter" evidence="14">
    <location>
        <begin position="1038"/>
        <end position="1292"/>
    </location>
</feature>
<evidence type="ECO:0000313" key="17">
    <source>
        <dbReference type="Proteomes" id="UP000028045"/>
    </source>
</evidence>
<evidence type="ECO:0000259" key="14">
    <source>
        <dbReference type="PROSITE" id="PS50893"/>
    </source>
</evidence>
<feature type="transmembrane region" description="Helical" evidence="13">
    <location>
        <begin position="203"/>
        <end position="222"/>
    </location>
</feature>
<dbReference type="GO" id="GO:0005524">
    <property type="term" value="F:ATP binding"/>
    <property type="evidence" value="ECO:0007669"/>
    <property type="project" value="UniProtKB-KW"/>
</dbReference>
<dbReference type="PROSITE" id="PS00211">
    <property type="entry name" value="ABC_TRANSPORTER_1"/>
    <property type="match status" value="2"/>
</dbReference>
<dbReference type="InterPro" id="IPR003593">
    <property type="entry name" value="AAA+_ATPase"/>
</dbReference>
<dbReference type="SUPFAM" id="SSF52540">
    <property type="entry name" value="P-loop containing nucleoside triphosphate hydrolases"/>
    <property type="match status" value="2"/>
</dbReference>
<evidence type="ECO:0000256" key="5">
    <source>
        <dbReference type="ARBA" id="ARBA00022692"/>
    </source>
</evidence>
<keyword evidence="5 13" id="KW-0812">Transmembrane</keyword>
<dbReference type="InterPro" id="IPR036640">
    <property type="entry name" value="ABC1_TM_sf"/>
</dbReference>
<dbReference type="PANTHER" id="PTHR43394">
    <property type="entry name" value="ATP-DEPENDENT PERMEASE MDL1, MITOCHONDRIAL"/>
    <property type="match status" value="1"/>
</dbReference>
<dbReference type="GO" id="GO:0016887">
    <property type="term" value="F:ATP hydrolysis activity"/>
    <property type="evidence" value="ECO:0007669"/>
    <property type="project" value="InterPro"/>
</dbReference>
<reference evidence="16 17" key="1">
    <citation type="journal article" date="2014" name="BMC Genomics">
        <title>Comparative genome sequencing reveals chemotype-specific gene clusters in the toxigenic black mold Stachybotrys.</title>
        <authorList>
            <person name="Semeiks J."/>
            <person name="Borek D."/>
            <person name="Otwinowski Z."/>
            <person name="Grishin N.V."/>
        </authorList>
    </citation>
    <scope>NUCLEOTIDE SEQUENCE [LARGE SCALE GENOMIC DNA]</scope>
    <source>
        <strain evidence="17">CBS 109288 / IBT 7711</strain>
    </source>
</reference>
<dbReference type="SMART" id="SM00382">
    <property type="entry name" value="AAA"/>
    <property type="match status" value="2"/>
</dbReference>
<dbReference type="GO" id="GO:0015421">
    <property type="term" value="F:ABC-type oligopeptide transporter activity"/>
    <property type="evidence" value="ECO:0007669"/>
    <property type="project" value="TreeGrafter"/>
</dbReference>
<evidence type="ECO:0000256" key="4">
    <source>
        <dbReference type="ARBA" id="ARBA00022448"/>
    </source>
</evidence>
<evidence type="ECO:0000259" key="15">
    <source>
        <dbReference type="PROSITE" id="PS50929"/>
    </source>
</evidence>
<keyword evidence="6" id="KW-0677">Repeat</keyword>
<dbReference type="PROSITE" id="PS50929">
    <property type="entry name" value="ABC_TM1F"/>
    <property type="match status" value="2"/>
</dbReference>
<evidence type="ECO:0000256" key="9">
    <source>
        <dbReference type="ARBA" id="ARBA00022989"/>
    </source>
</evidence>
<evidence type="ECO:0000256" key="3">
    <source>
        <dbReference type="ARBA" id="ARBA00007577"/>
    </source>
</evidence>
<dbReference type="PANTHER" id="PTHR43394:SF11">
    <property type="entry name" value="ATP-BINDING CASSETTE TRANSPORTER"/>
    <property type="match status" value="1"/>
</dbReference>
<dbReference type="OrthoDB" id="6500128at2759"/>
<feature type="compositionally biased region" description="Basic and acidic residues" evidence="12">
    <location>
        <begin position="632"/>
        <end position="643"/>
    </location>
</feature>
<feature type="transmembrane region" description="Helical" evidence="13">
    <location>
        <begin position="856"/>
        <end position="876"/>
    </location>
</feature>
<dbReference type="GO" id="GO:0090374">
    <property type="term" value="P:oligopeptide export from mitochondrion"/>
    <property type="evidence" value="ECO:0007669"/>
    <property type="project" value="TreeGrafter"/>
</dbReference>
<dbReference type="GO" id="GO:0005743">
    <property type="term" value="C:mitochondrial inner membrane"/>
    <property type="evidence" value="ECO:0007669"/>
    <property type="project" value="TreeGrafter"/>
</dbReference>
<name>A0A084B538_STACB</name>
<evidence type="ECO:0000256" key="1">
    <source>
        <dbReference type="ARBA" id="ARBA00004141"/>
    </source>
</evidence>
<dbReference type="FunFam" id="1.20.1560.10:FF:000057">
    <property type="entry name" value="ABC multidrug transporter SitT"/>
    <property type="match status" value="1"/>
</dbReference>
<feature type="region of interest" description="Disordered" evidence="12">
    <location>
        <begin position="1"/>
        <end position="31"/>
    </location>
</feature>
<feature type="transmembrane region" description="Helical" evidence="13">
    <location>
        <begin position="280"/>
        <end position="304"/>
    </location>
</feature>
<dbReference type="EMBL" id="KL648039">
    <property type="protein sequence ID" value="KEY72667.1"/>
    <property type="molecule type" value="Genomic_DNA"/>
</dbReference>
<dbReference type="FunFam" id="3.40.50.300:FF:000913">
    <property type="entry name" value="ABC multidrug transporter SitT"/>
    <property type="match status" value="1"/>
</dbReference>
<evidence type="ECO:0000256" key="11">
    <source>
        <dbReference type="ARBA" id="ARBA00023180"/>
    </source>
</evidence>
<keyword evidence="9 13" id="KW-1133">Transmembrane helix</keyword>
<dbReference type="InterPro" id="IPR011527">
    <property type="entry name" value="ABC1_TM_dom"/>
</dbReference>
<keyword evidence="8" id="KW-0067">ATP-binding</keyword>
<dbReference type="Gene3D" id="1.20.1560.10">
    <property type="entry name" value="ABC transporter type 1, transmembrane domain"/>
    <property type="match status" value="2"/>
</dbReference>
<feature type="transmembrane region" description="Helical" evidence="13">
    <location>
        <begin position="102"/>
        <end position="126"/>
    </location>
</feature>
<dbReference type="Pfam" id="PF00664">
    <property type="entry name" value="ABC_membrane"/>
    <property type="match status" value="2"/>
</dbReference>
<dbReference type="PROSITE" id="PS50893">
    <property type="entry name" value="ABC_TRANSPORTER_2"/>
    <property type="match status" value="2"/>
</dbReference>
<evidence type="ECO:0000256" key="10">
    <source>
        <dbReference type="ARBA" id="ARBA00023136"/>
    </source>
</evidence>
<feature type="transmembrane region" description="Helical" evidence="13">
    <location>
        <begin position="316"/>
        <end position="337"/>
    </location>
</feature>
<feature type="transmembrane region" description="Helical" evidence="13">
    <location>
        <begin position="55"/>
        <end position="82"/>
    </location>
</feature>
<feature type="domain" description="ABC transmembrane type-1" evidence="15">
    <location>
        <begin position="704"/>
        <end position="1002"/>
    </location>
</feature>
<keyword evidence="7" id="KW-0547">Nucleotide-binding</keyword>
<accession>A0A084B538</accession>
<keyword evidence="17" id="KW-1185">Reference proteome</keyword>
<keyword evidence="11" id="KW-0325">Glycoprotein</keyword>
<dbReference type="InterPro" id="IPR039421">
    <property type="entry name" value="Type_1_exporter"/>
</dbReference>
<dbReference type="InterPro" id="IPR017871">
    <property type="entry name" value="ABC_transporter-like_CS"/>
</dbReference>